<dbReference type="Proteomes" id="UP001244341">
    <property type="component" value="Chromosome 12b"/>
</dbReference>
<proteinExistence type="predicted"/>
<reference evidence="1 2" key="1">
    <citation type="submission" date="2023-05" db="EMBL/GenBank/DDBJ databases">
        <title>A 100% complete, gapless, phased diploid assembly of the Scenedesmus obliquus UTEX 3031 genome.</title>
        <authorList>
            <person name="Biondi T.C."/>
            <person name="Hanschen E.R."/>
            <person name="Kwon T."/>
            <person name="Eng W."/>
            <person name="Kruse C.P.S."/>
            <person name="Koehler S.I."/>
            <person name="Kunde Y."/>
            <person name="Gleasner C.D."/>
            <person name="You Mak K.T."/>
            <person name="Polle J."/>
            <person name="Hovde B.T."/>
            <person name="Starkenburg S.R."/>
        </authorList>
    </citation>
    <scope>NUCLEOTIDE SEQUENCE [LARGE SCALE GENOMIC DNA]</scope>
    <source>
        <strain evidence="1 2">DOE0152z</strain>
    </source>
</reference>
<dbReference type="EMBL" id="CP126219">
    <property type="protein sequence ID" value="WIA21137.1"/>
    <property type="molecule type" value="Genomic_DNA"/>
</dbReference>
<keyword evidence="2" id="KW-1185">Reference proteome</keyword>
<evidence type="ECO:0000313" key="1">
    <source>
        <dbReference type="EMBL" id="WIA21137.1"/>
    </source>
</evidence>
<accession>A0ABY8ULG1</accession>
<sequence length="206" mass="21527">MQALLVVPPSVLQTALASASQQLGRPTDELLALLLAEPGAVLGLGYLGGSNGAAEGWAQRLGMDQQAVSVLLATHPALLEMSPNTLKARMESLAALFDVPAAAAAQLLLRHPGFAAIPPNVTITRAKGLSMALRCSMARAGELIAKVPALLVLPASCLSPGTLAGTRIETLLDVCATYEFYTTQWLMAAAKERSPQRVTSFSGMHK</sequence>
<protein>
    <submittedName>
        <fullName evidence="1">Uncharacterized protein</fullName>
    </submittedName>
</protein>
<organism evidence="1 2">
    <name type="scientific">Tetradesmus obliquus</name>
    <name type="common">Green alga</name>
    <name type="synonym">Acutodesmus obliquus</name>
    <dbReference type="NCBI Taxonomy" id="3088"/>
    <lineage>
        <taxon>Eukaryota</taxon>
        <taxon>Viridiplantae</taxon>
        <taxon>Chlorophyta</taxon>
        <taxon>core chlorophytes</taxon>
        <taxon>Chlorophyceae</taxon>
        <taxon>CS clade</taxon>
        <taxon>Sphaeropleales</taxon>
        <taxon>Scenedesmaceae</taxon>
        <taxon>Tetradesmus</taxon>
    </lineage>
</organism>
<name>A0ABY8ULG1_TETOB</name>
<gene>
    <name evidence="1" type="ORF">OEZ85_005448</name>
</gene>
<evidence type="ECO:0000313" key="2">
    <source>
        <dbReference type="Proteomes" id="UP001244341"/>
    </source>
</evidence>
<dbReference type="Gene3D" id="1.25.70.10">
    <property type="entry name" value="Transcription termination factor 3, mitochondrial"/>
    <property type="match status" value="1"/>
</dbReference>
<dbReference type="InterPro" id="IPR038538">
    <property type="entry name" value="MTERF_sf"/>
</dbReference>